<dbReference type="InterPro" id="IPR001789">
    <property type="entry name" value="Sig_transdc_resp-reg_receiver"/>
</dbReference>
<dbReference type="Pfam" id="PF00072">
    <property type="entry name" value="Response_reg"/>
    <property type="match status" value="1"/>
</dbReference>
<dbReference type="InterPro" id="IPR011006">
    <property type="entry name" value="CheY-like_superfamily"/>
</dbReference>
<keyword evidence="1" id="KW-0597">Phosphoprotein</keyword>
<comment type="caution">
    <text evidence="3">The sequence shown here is derived from an EMBL/GenBank/DDBJ whole genome shotgun (WGS) entry which is preliminary data.</text>
</comment>
<dbReference type="InterPro" id="IPR052048">
    <property type="entry name" value="ST_Response_Regulator"/>
</dbReference>
<dbReference type="RefSeq" id="WP_160757082.1">
    <property type="nucleotide sequence ID" value="NZ_WTYL01000003.1"/>
</dbReference>
<evidence type="ECO:0000313" key="4">
    <source>
        <dbReference type="Proteomes" id="UP000431922"/>
    </source>
</evidence>
<protein>
    <submittedName>
        <fullName evidence="3">Response regulator</fullName>
    </submittedName>
</protein>
<reference evidence="3 4" key="1">
    <citation type="submission" date="2019-12" db="EMBL/GenBank/DDBJ databases">
        <title>Genomic-based taxomic classification of the family Erythrobacteraceae.</title>
        <authorList>
            <person name="Xu L."/>
        </authorList>
    </citation>
    <scope>NUCLEOTIDE SEQUENCE [LARGE SCALE GENOMIC DNA]</scope>
    <source>
        <strain evidence="3 4">KCTC 42453</strain>
    </source>
</reference>
<dbReference type="OrthoDB" id="9800897at2"/>
<dbReference type="AlphaFoldDB" id="A0A845B4A2"/>
<dbReference type="GO" id="GO:0000160">
    <property type="term" value="P:phosphorelay signal transduction system"/>
    <property type="evidence" value="ECO:0007669"/>
    <property type="project" value="InterPro"/>
</dbReference>
<sequence>MATGRRVPRPDDTSSRASPVAAAKAPYCLLVDDSRMIRKVARRIVSDIGYHVDEAENGQEALKKCKIAMPDLIILDWDMPVMTGLEFLAALREEPTVKRPKVVFCTAKSDTFDIHKGIDHGADEYVTKPFDEASLMAKLTKIGAA</sequence>
<dbReference type="SMART" id="SM00448">
    <property type="entry name" value="REC"/>
    <property type="match status" value="1"/>
</dbReference>
<dbReference type="PANTHER" id="PTHR43228">
    <property type="entry name" value="TWO-COMPONENT RESPONSE REGULATOR"/>
    <property type="match status" value="1"/>
</dbReference>
<organism evidence="3 4">
    <name type="scientific">Allopontixanthobacter sediminis</name>
    <dbReference type="NCBI Taxonomy" id="1689985"/>
    <lineage>
        <taxon>Bacteria</taxon>
        <taxon>Pseudomonadati</taxon>
        <taxon>Pseudomonadota</taxon>
        <taxon>Alphaproteobacteria</taxon>
        <taxon>Sphingomonadales</taxon>
        <taxon>Erythrobacteraceae</taxon>
        <taxon>Allopontixanthobacter</taxon>
    </lineage>
</organism>
<evidence type="ECO:0000256" key="1">
    <source>
        <dbReference type="PROSITE-ProRule" id="PRU00169"/>
    </source>
</evidence>
<feature type="domain" description="Response regulatory" evidence="2">
    <location>
        <begin position="27"/>
        <end position="143"/>
    </location>
</feature>
<proteinExistence type="predicted"/>
<dbReference type="Gene3D" id="3.40.50.2300">
    <property type="match status" value="1"/>
</dbReference>
<evidence type="ECO:0000313" key="3">
    <source>
        <dbReference type="EMBL" id="MXP45495.1"/>
    </source>
</evidence>
<dbReference type="PANTHER" id="PTHR43228:SF1">
    <property type="entry name" value="TWO-COMPONENT RESPONSE REGULATOR ARR22"/>
    <property type="match status" value="1"/>
</dbReference>
<feature type="modified residue" description="4-aspartylphosphate" evidence="1">
    <location>
        <position position="76"/>
    </location>
</feature>
<name>A0A845B4A2_9SPHN</name>
<accession>A0A845B4A2</accession>
<keyword evidence="4" id="KW-1185">Reference proteome</keyword>
<dbReference type="EMBL" id="WTYL01000003">
    <property type="protein sequence ID" value="MXP45495.1"/>
    <property type="molecule type" value="Genomic_DNA"/>
</dbReference>
<gene>
    <name evidence="3" type="ORF">GRI65_13650</name>
</gene>
<dbReference type="CDD" id="cd17574">
    <property type="entry name" value="REC_OmpR"/>
    <property type="match status" value="1"/>
</dbReference>
<dbReference type="Proteomes" id="UP000431922">
    <property type="component" value="Unassembled WGS sequence"/>
</dbReference>
<evidence type="ECO:0000259" key="2">
    <source>
        <dbReference type="PROSITE" id="PS50110"/>
    </source>
</evidence>
<dbReference type="SUPFAM" id="SSF52172">
    <property type="entry name" value="CheY-like"/>
    <property type="match status" value="1"/>
</dbReference>
<dbReference type="PROSITE" id="PS50110">
    <property type="entry name" value="RESPONSE_REGULATORY"/>
    <property type="match status" value="1"/>
</dbReference>